<dbReference type="GO" id="GO:0009279">
    <property type="term" value="C:cell outer membrane"/>
    <property type="evidence" value="ECO:0007669"/>
    <property type="project" value="UniProtKB-SubCell"/>
</dbReference>
<dbReference type="Proteomes" id="UP000094291">
    <property type="component" value="Unassembled WGS sequence"/>
</dbReference>
<keyword evidence="22" id="KW-1185">Reference proteome</keyword>
<dbReference type="GO" id="GO:0015891">
    <property type="term" value="P:siderophore transport"/>
    <property type="evidence" value="ECO:0007669"/>
    <property type="project" value="InterPro"/>
</dbReference>
<organism evidence="21 22">
    <name type="scientific">Terasakiispira papahanaumokuakeensis</name>
    <dbReference type="NCBI Taxonomy" id="197479"/>
    <lineage>
        <taxon>Bacteria</taxon>
        <taxon>Pseudomonadati</taxon>
        <taxon>Pseudomonadota</taxon>
        <taxon>Gammaproteobacteria</taxon>
        <taxon>Oceanospirillales</taxon>
        <taxon>Terasakiispira</taxon>
    </lineage>
</organism>
<reference evidence="21 22" key="1">
    <citation type="submission" date="2016-08" db="EMBL/GenBank/DDBJ databases">
        <authorList>
            <person name="Seilhamer J.J."/>
        </authorList>
    </citation>
    <scope>NUCLEOTIDE SEQUENCE [LARGE SCALE GENOMIC DNA]</scope>
    <source>
        <strain evidence="21 22">PH27A</strain>
    </source>
</reference>
<dbReference type="Gene3D" id="2.170.130.10">
    <property type="entry name" value="TonB-dependent receptor, plug domain"/>
    <property type="match status" value="1"/>
</dbReference>
<dbReference type="InterPro" id="IPR037066">
    <property type="entry name" value="Plug_dom_sf"/>
</dbReference>
<dbReference type="InterPro" id="IPR000531">
    <property type="entry name" value="Beta-barrel_TonB"/>
</dbReference>
<keyword evidence="3 14" id="KW-0813">Transport</keyword>
<keyword evidence="10 15" id="KW-0798">TonB box</keyword>
<protein>
    <submittedName>
        <fullName evidence="21">Ferric anguibactin receptor</fullName>
    </submittedName>
</protein>
<evidence type="ECO:0000259" key="19">
    <source>
        <dbReference type="Pfam" id="PF00593"/>
    </source>
</evidence>
<dbReference type="InterPro" id="IPR039426">
    <property type="entry name" value="TonB-dep_rcpt-like"/>
</dbReference>
<dbReference type="STRING" id="197479.BFW38_00650"/>
<dbReference type="Pfam" id="PF07715">
    <property type="entry name" value="Plug"/>
    <property type="match status" value="1"/>
</dbReference>
<keyword evidence="7 18" id="KW-0732">Signal</keyword>
<evidence type="ECO:0000256" key="16">
    <source>
        <dbReference type="PROSITE-ProRule" id="PRU10144"/>
    </source>
</evidence>
<evidence type="ECO:0000256" key="2">
    <source>
        <dbReference type="ARBA" id="ARBA00009810"/>
    </source>
</evidence>
<dbReference type="PROSITE" id="PS52016">
    <property type="entry name" value="TONB_DEPENDENT_REC_3"/>
    <property type="match status" value="1"/>
</dbReference>
<evidence type="ECO:0000313" key="21">
    <source>
        <dbReference type="EMBL" id="ODC05089.1"/>
    </source>
</evidence>
<evidence type="ECO:0000256" key="5">
    <source>
        <dbReference type="ARBA" id="ARBA00022496"/>
    </source>
</evidence>
<evidence type="ECO:0000256" key="4">
    <source>
        <dbReference type="ARBA" id="ARBA00022452"/>
    </source>
</evidence>
<comment type="similarity">
    <text evidence="2 14 17">Belongs to the TonB-dependent receptor family.</text>
</comment>
<evidence type="ECO:0000256" key="8">
    <source>
        <dbReference type="ARBA" id="ARBA00023004"/>
    </source>
</evidence>
<evidence type="ECO:0000256" key="6">
    <source>
        <dbReference type="ARBA" id="ARBA00022692"/>
    </source>
</evidence>
<gene>
    <name evidence="21" type="ORF">BFW38_00650</name>
</gene>
<dbReference type="Gene3D" id="2.40.170.20">
    <property type="entry name" value="TonB-dependent receptor, beta-barrel domain"/>
    <property type="match status" value="1"/>
</dbReference>
<proteinExistence type="inferred from homology"/>
<keyword evidence="8" id="KW-0408">Iron</keyword>
<evidence type="ECO:0000313" key="22">
    <source>
        <dbReference type="Proteomes" id="UP000094291"/>
    </source>
</evidence>
<evidence type="ECO:0000256" key="14">
    <source>
        <dbReference type="PROSITE-ProRule" id="PRU01360"/>
    </source>
</evidence>
<evidence type="ECO:0000256" key="18">
    <source>
        <dbReference type="SAM" id="SignalP"/>
    </source>
</evidence>
<dbReference type="CDD" id="cd01347">
    <property type="entry name" value="ligand_gated_channel"/>
    <property type="match status" value="1"/>
</dbReference>
<keyword evidence="6 14" id="KW-0812">Transmembrane</keyword>
<dbReference type="InterPro" id="IPR010917">
    <property type="entry name" value="TonB_rcpt_CS"/>
</dbReference>
<dbReference type="InterPro" id="IPR012910">
    <property type="entry name" value="Plug_dom"/>
</dbReference>
<evidence type="ECO:0000256" key="10">
    <source>
        <dbReference type="ARBA" id="ARBA00023077"/>
    </source>
</evidence>
<evidence type="ECO:0000256" key="1">
    <source>
        <dbReference type="ARBA" id="ARBA00004571"/>
    </source>
</evidence>
<keyword evidence="5" id="KW-0410">Iron transport</keyword>
<feature type="chain" id="PRO_5009119726" evidence="18">
    <location>
        <begin position="23"/>
        <end position="713"/>
    </location>
</feature>
<dbReference type="PROSITE" id="PS00430">
    <property type="entry name" value="TONB_DEPENDENT_REC_1"/>
    <property type="match status" value="1"/>
</dbReference>
<evidence type="ECO:0000256" key="13">
    <source>
        <dbReference type="ARBA" id="ARBA00023237"/>
    </source>
</evidence>
<dbReference type="PANTHER" id="PTHR32552">
    <property type="entry name" value="FERRICHROME IRON RECEPTOR-RELATED"/>
    <property type="match status" value="1"/>
</dbReference>
<feature type="domain" description="TonB-dependent receptor plug" evidence="20">
    <location>
        <begin position="70"/>
        <end position="163"/>
    </location>
</feature>
<feature type="signal peptide" evidence="18">
    <location>
        <begin position="1"/>
        <end position="22"/>
    </location>
</feature>
<keyword evidence="4 14" id="KW-1134">Transmembrane beta strand</keyword>
<dbReference type="EMBL" id="MDTQ01000001">
    <property type="protein sequence ID" value="ODC05089.1"/>
    <property type="molecule type" value="Genomic_DNA"/>
</dbReference>
<evidence type="ECO:0000256" key="7">
    <source>
        <dbReference type="ARBA" id="ARBA00022729"/>
    </source>
</evidence>
<evidence type="ECO:0000256" key="17">
    <source>
        <dbReference type="RuleBase" id="RU003357"/>
    </source>
</evidence>
<name>A0A1E2VDL1_9GAMM</name>
<evidence type="ECO:0000256" key="9">
    <source>
        <dbReference type="ARBA" id="ARBA00023065"/>
    </source>
</evidence>
<keyword evidence="13 14" id="KW-0998">Cell outer membrane</keyword>
<feature type="short sequence motif" description="TonB box" evidence="15">
    <location>
        <begin position="36"/>
        <end position="42"/>
    </location>
</feature>
<evidence type="ECO:0000256" key="12">
    <source>
        <dbReference type="ARBA" id="ARBA00023170"/>
    </source>
</evidence>
<evidence type="ECO:0000256" key="3">
    <source>
        <dbReference type="ARBA" id="ARBA00022448"/>
    </source>
</evidence>
<dbReference type="PANTHER" id="PTHR32552:SF82">
    <property type="entry name" value="FCUA PROTEIN"/>
    <property type="match status" value="1"/>
</dbReference>
<comment type="subcellular location">
    <subcellularLocation>
        <location evidence="1 14">Cell outer membrane</location>
        <topology evidence="1 14">Multi-pass membrane protein</topology>
    </subcellularLocation>
</comment>
<keyword evidence="11 14" id="KW-0472">Membrane</keyword>
<dbReference type="GO" id="GO:0038023">
    <property type="term" value="F:signaling receptor activity"/>
    <property type="evidence" value="ECO:0007669"/>
    <property type="project" value="InterPro"/>
</dbReference>
<keyword evidence="9" id="KW-0406">Ion transport</keyword>
<dbReference type="InterPro" id="IPR036942">
    <property type="entry name" value="Beta-barrel_TonB_sf"/>
</dbReference>
<dbReference type="InterPro" id="IPR010105">
    <property type="entry name" value="TonB_sidphr_rcpt"/>
</dbReference>
<evidence type="ECO:0000256" key="15">
    <source>
        <dbReference type="PROSITE-ProRule" id="PRU10143"/>
    </source>
</evidence>
<dbReference type="InterPro" id="IPR010916">
    <property type="entry name" value="TonB_box_CS"/>
</dbReference>
<dbReference type="PROSITE" id="PS01156">
    <property type="entry name" value="TONB_DEPENDENT_REC_2"/>
    <property type="match status" value="1"/>
</dbReference>
<evidence type="ECO:0000259" key="20">
    <source>
        <dbReference type="Pfam" id="PF07715"/>
    </source>
</evidence>
<feature type="short sequence motif" description="TonB C-terminal box" evidence="16">
    <location>
        <begin position="696"/>
        <end position="713"/>
    </location>
</feature>
<keyword evidence="12 21" id="KW-0675">Receptor</keyword>
<dbReference type="AlphaFoldDB" id="A0A1E2VDL1"/>
<evidence type="ECO:0000256" key="11">
    <source>
        <dbReference type="ARBA" id="ARBA00023136"/>
    </source>
</evidence>
<accession>A0A1E2VDL1</accession>
<dbReference type="Pfam" id="PF00593">
    <property type="entry name" value="TonB_dep_Rec_b-barrel"/>
    <property type="match status" value="1"/>
</dbReference>
<dbReference type="GO" id="GO:0015344">
    <property type="term" value="F:siderophore uptake transmembrane transporter activity"/>
    <property type="evidence" value="ECO:0007669"/>
    <property type="project" value="TreeGrafter"/>
</dbReference>
<feature type="domain" description="TonB-dependent receptor-like beta-barrel" evidence="19">
    <location>
        <begin position="249"/>
        <end position="683"/>
    </location>
</feature>
<dbReference type="SUPFAM" id="SSF56935">
    <property type="entry name" value="Porins"/>
    <property type="match status" value="1"/>
</dbReference>
<sequence length="713" mass="77154">MTLSFILGLSATTSLYYAPAAAADQSNAESVESLDTVTVTGQAEAGIKPYAGGQIASGGRMGMMGDRDFMDTPFNTISYTEQYIKDRQAQDITGVIAATDPSVFNSGVTGENLESYSIRGFSSDIGDVTFDGMFGIAPYYRSSPEMFERIEVLKGPSSLLNGMPPNGSVGGSINLVPKRAQDEPTAQVTGTYMSESQIGAHLDLGRRFGDHNQFGVRFNGVYRDGETSIKRQDKEVQMAALALDWRGENARLSADLYASKDNVDGATRGITLAPGIDLPKVPDADTLLNPEWGFNHSKDKGAMIRGELDISDNLTAYAAVGASDTRFRSTNSSVAQIINAQGDYRNNLGDVGDKADRSSGETGLRSQFQTGGIDHKLVINIKYYKEDYSLNARRGVLNEDWITNLYDPVWAPRDTPYSVQPITDTETRLTSYGIADTLSLADGRFQLTLGARHQNVFQKSAMAATGMTLSRYDESAVTPAAAALFKATETVSLYANYIEGLSQGATAPNTAENAGEIFEPFKTKQYEAGLKIDMGDFAHTLSVYEIKRPSSYTDPVTNIFSSGGEQRNRGAEWSFFGRALDNLRLMGGVAYIDAELTQTADGINQGNQAPGIPKWTGKLGVEWDISALPGLTMTGNATSISKQYVADDNDLALPGRTLYNLGARYAMDLSNHALIWRLDIKNLTDKQYWAAAHYSALAVGAPRTVMLSATMGF</sequence>
<dbReference type="NCBIfam" id="TIGR01783">
    <property type="entry name" value="TonB-siderophor"/>
    <property type="match status" value="1"/>
</dbReference>
<comment type="caution">
    <text evidence="21">The sequence shown here is derived from an EMBL/GenBank/DDBJ whole genome shotgun (WGS) entry which is preliminary data.</text>
</comment>